<feature type="chain" id="PRO_5010337857" description="EF-hand domain-containing protein" evidence="2">
    <location>
        <begin position="29"/>
        <end position="192"/>
    </location>
</feature>
<organism evidence="4 5">
    <name type="scientific">Xaviernesmea rhizosphaerae</name>
    <dbReference type="NCBI Taxonomy" id="1672749"/>
    <lineage>
        <taxon>Bacteria</taxon>
        <taxon>Pseudomonadati</taxon>
        <taxon>Pseudomonadota</taxon>
        <taxon>Alphaproteobacteria</taxon>
        <taxon>Hyphomicrobiales</taxon>
        <taxon>Rhizobiaceae</taxon>
        <taxon>Rhizobium/Agrobacterium group</taxon>
        <taxon>Xaviernesmea</taxon>
    </lineage>
</organism>
<evidence type="ECO:0000256" key="2">
    <source>
        <dbReference type="SAM" id="SignalP"/>
    </source>
</evidence>
<dbReference type="Pfam" id="PF00036">
    <property type="entry name" value="EF-hand_1"/>
    <property type="match status" value="1"/>
</dbReference>
<keyword evidence="2" id="KW-0732">Signal</keyword>
<evidence type="ECO:0000256" key="1">
    <source>
        <dbReference type="SAM" id="MobiDB-lite"/>
    </source>
</evidence>
<dbReference type="InterPro" id="IPR002048">
    <property type="entry name" value="EF_hand_dom"/>
</dbReference>
<evidence type="ECO:0000259" key="3">
    <source>
        <dbReference type="PROSITE" id="PS50222"/>
    </source>
</evidence>
<dbReference type="Pfam" id="PF13202">
    <property type="entry name" value="EF-hand_5"/>
    <property type="match status" value="3"/>
</dbReference>
<feature type="domain" description="EF-hand" evidence="3">
    <location>
        <begin position="163"/>
        <end position="192"/>
    </location>
</feature>
<gene>
    <name evidence="4" type="ORF">BJF92_00950</name>
</gene>
<name>A0A1Q9AEP2_9HYPH</name>
<dbReference type="EMBL" id="MKIO01000040">
    <property type="protein sequence ID" value="OLP53361.1"/>
    <property type="molecule type" value="Genomic_DNA"/>
</dbReference>
<dbReference type="Gene3D" id="1.10.238.10">
    <property type="entry name" value="EF-hand"/>
    <property type="match status" value="2"/>
</dbReference>
<comment type="caution">
    <text evidence="4">The sequence shown here is derived from an EMBL/GenBank/DDBJ whole genome shotgun (WGS) entry which is preliminary data.</text>
</comment>
<dbReference type="SMART" id="SM00054">
    <property type="entry name" value="EFh"/>
    <property type="match status" value="3"/>
</dbReference>
<dbReference type="InterPro" id="IPR018247">
    <property type="entry name" value="EF_Hand_1_Ca_BS"/>
</dbReference>
<evidence type="ECO:0000313" key="4">
    <source>
        <dbReference type="EMBL" id="OLP53361.1"/>
    </source>
</evidence>
<protein>
    <recommendedName>
        <fullName evidence="3">EF-hand domain-containing protein</fullName>
    </recommendedName>
</protein>
<dbReference type="PANTHER" id="PTHR10827">
    <property type="entry name" value="RETICULOCALBIN"/>
    <property type="match status" value="1"/>
</dbReference>
<accession>A0A1Q9AEP2</accession>
<evidence type="ECO:0000313" key="5">
    <source>
        <dbReference type="Proteomes" id="UP000186143"/>
    </source>
</evidence>
<dbReference type="CDD" id="cd00051">
    <property type="entry name" value="EFh"/>
    <property type="match status" value="1"/>
</dbReference>
<dbReference type="AlphaFoldDB" id="A0A1Q9AEP2"/>
<sequence length="192" mass="21159">MKTIIQLGRAGFLTAFLAMSAFATPSFAQDKPAPATGAENVAPATKPEKKRMTREERVQRMIARFDANGDGKITPEEFTKAADTAFAALDTNGDGQVTKEEFAKRAEAMKAARKSWTAARRSDAADQDQKKAQFEALRAFPGWRARMFERADADKSGGLSRKEMEDRAAAYFKRHDRNGDGVLDASDFARKS</sequence>
<feature type="domain" description="EF-hand" evidence="3">
    <location>
        <begin position="89"/>
        <end position="112"/>
    </location>
</feature>
<dbReference type="GO" id="GO:0005509">
    <property type="term" value="F:calcium ion binding"/>
    <property type="evidence" value="ECO:0007669"/>
    <property type="project" value="InterPro"/>
</dbReference>
<dbReference type="OrthoDB" id="8404005at2"/>
<reference evidence="4 5" key="1">
    <citation type="submission" date="2016-09" db="EMBL/GenBank/DDBJ databases">
        <title>Rhizobium sp. nov., a novel species isolated from the rice rhizosphere.</title>
        <authorList>
            <person name="Zhao J."/>
            <person name="Zhang X."/>
        </authorList>
    </citation>
    <scope>NUCLEOTIDE SEQUENCE [LARGE SCALE GENOMIC DNA]</scope>
    <source>
        <strain evidence="4 5">MH17</strain>
    </source>
</reference>
<dbReference type="PROSITE" id="PS50222">
    <property type="entry name" value="EF_HAND_2"/>
    <property type="match status" value="3"/>
</dbReference>
<dbReference type="RefSeq" id="WP_075636584.1">
    <property type="nucleotide sequence ID" value="NZ_MKIO01000040.1"/>
</dbReference>
<dbReference type="Proteomes" id="UP000186143">
    <property type="component" value="Unassembled WGS sequence"/>
</dbReference>
<proteinExistence type="predicted"/>
<dbReference type="SUPFAM" id="SSF47473">
    <property type="entry name" value="EF-hand"/>
    <property type="match status" value="1"/>
</dbReference>
<feature type="region of interest" description="Disordered" evidence="1">
    <location>
        <begin position="30"/>
        <end position="56"/>
    </location>
</feature>
<feature type="domain" description="EF-hand" evidence="3">
    <location>
        <begin position="53"/>
        <end position="88"/>
    </location>
</feature>
<dbReference type="STRING" id="1672749.BJF92_00950"/>
<dbReference type="InterPro" id="IPR011992">
    <property type="entry name" value="EF-hand-dom_pair"/>
</dbReference>
<dbReference type="PROSITE" id="PS00018">
    <property type="entry name" value="EF_HAND_1"/>
    <property type="match status" value="3"/>
</dbReference>
<feature type="signal peptide" evidence="2">
    <location>
        <begin position="1"/>
        <end position="28"/>
    </location>
</feature>
<dbReference type="PANTHER" id="PTHR10827:SF52">
    <property type="entry name" value="IP16409P"/>
    <property type="match status" value="1"/>
</dbReference>